<evidence type="ECO:0000256" key="1">
    <source>
        <dbReference type="SAM" id="MobiDB-lite"/>
    </source>
</evidence>
<protein>
    <submittedName>
        <fullName evidence="3">Uncharacterized protein</fullName>
    </submittedName>
</protein>
<name>A0A7S4PVU2_9DINO</name>
<organism evidence="3">
    <name type="scientific">Alexandrium monilatum</name>
    <dbReference type="NCBI Taxonomy" id="311494"/>
    <lineage>
        <taxon>Eukaryota</taxon>
        <taxon>Sar</taxon>
        <taxon>Alveolata</taxon>
        <taxon>Dinophyceae</taxon>
        <taxon>Gonyaulacales</taxon>
        <taxon>Pyrocystaceae</taxon>
        <taxon>Alexandrium</taxon>
    </lineage>
</organism>
<dbReference type="AlphaFoldDB" id="A0A7S4PVU2"/>
<feature type="transmembrane region" description="Helical" evidence="2">
    <location>
        <begin position="582"/>
        <end position="601"/>
    </location>
</feature>
<gene>
    <name evidence="3" type="ORF">AMON00008_LOCUS3908</name>
</gene>
<evidence type="ECO:0000313" key="3">
    <source>
        <dbReference type="EMBL" id="CAE4564289.1"/>
    </source>
</evidence>
<feature type="transmembrane region" description="Helical" evidence="2">
    <location>
        <begin position="621"/>
        <end position="644"/>
    </location>
</feature>
<reference evidence="3" key="1">
    <citation type="submission" date="2021-01" db="EMBL/GenBank/DDBJ databases">
        <authorList>
            <person name="Corre E."/>
            <person name="Pelletier E."/>
            <person name="Niang G."/>
            <person name="Scheremetjew M."/>
            <person name="Finn R."/>
            <person name="Kale V."/>
            <person name="Holt S."/>
            <person name="Cochrane G."/>
            <person name="Meng A."/>
            <person name="Brown T."/>
            <person name="Cohen L."/>
        </authorList>
    </citation>
    <scope>NUCLEOTIDE SEQUENCE</scope>
    <source>
        <strain evidence="3">CCMP3105</strain>
    </source>
</reference>
<feature type="compositionally biased region" description="Gly residues" evidence="1">
    <location>
        <begin position="225"/>
        <end position="237"/>
    </location>
</feature>
<keyword evidence="2" id="KW-1133">Transmembrane helix</keyword>
<sequence>MVLVLHCMVPMGSSRGSCCLACPALGVDAHAPLRRDGGDAPPEHVATDELPEEVEAPVAHQPARPGTRVEEEAAARIQASYRRHVSRSWWREGRARKGSGFVPPSCPAGHTLLASSASEPRPCTRCDETIAEGALVHECRQCGYSACDSCADDSCGEVLQVGDEVLQVGEQVRLCNMRLPELNCLGVTVVQAAGCRRYTVRFAGLGDEPLTLPLSSLCRARDPDGGGGQRRPGGDGAGCEDDERPPGSARTMVRSMSAAGVASAVRRTLRRHTTRLGRSVSLAGPLLEAWWAEKKLRAVEQLVEVSAPLLKHLLDNVGALLRHCALRDPDLWGWLRPAVRSAVRGLWEDIEAEVELGVEAAVHRMGDRARGGGGSGHPAATAVAAAAPAPEPPAAAGSLLGRLKAGFLHHYLPSDKTFFGKARDPVYLAMVAVTSLPIFGVRFVFFGSLLAMMTLPGPPDEYQLVSFILHFKGTQFFTSGVLMTLIGAMQMFSCHLSLAEDLRDCLTARGPGAGQLVSGLAADYFGSVALVWIAFALLPRSRKHPSRAGLRRTTSMMVRGTYCCCLQGVLTQGGRLLRLLRYDIICFLVSVGIFVSEYALYAVTQGARDSPPARLARAKAVIYWGNCLYALLSLPFLLFVIPVFSRLLTHSVITGYNSQGVLVEFAFREEQGCKGV</sequence>
<proteinExistence type="predicted"/>
<feature type="transmembrane region" description="Helical" evidence="2">
    <location>
        <begin position="518"/>
        <end position="538"/>
    </location>
</feature>
<evidence type="ECO:0000256" key="2">
    <source>
        <dbReference type="SAM" id="Phobius"/>
    </source>
</evidence>
<dbReference type="PANTHER" id="PTHR40849:SF2">
    <property type="entry name" value="RGS DOMAIN-CONTAINING PROTEIN"/>
    <property type="match status" value="1"/>
</dbReference>
<dbReference type="PANTHER" id="PTHR40849">
    <property type="entry name" value="C2 CALCIUM-DEPENDENT MEMBRANE TARGETING"/>
    <property type="match status" value="1"/>
</dbReference>
<dbReference type="EMBL" id="HBNR01005913">
    <property type="protein sequence ID" value="CAE4564289.1"/>
    <property type="molecule type" value="Transcribed_RNA"/>
</dbReference>
<accession>A0A7S4PVU2</accession>
<keyword evidence="2" id="KW-0472">Membrane</keyword>
<feature type="transmembrane region" description="Helical" evidence="2">
    <location>
        <begin position="426"/>
        <end position="455"/>
    </location>
</feature>
<keyword evidence="2" id="KW-0812">Transmembrane</keyword>
<feature type="region of interest" description="Disordered" evidence="1">
    <location>
        <begin position="221"/>
        <end position="250"/>
    </location>
</feature>
<dbReference type="PROSITE" id="PS50096">
    <property type="entry name" value="IQ"/>
    <property type="match status" value="1"/>
</dbReference>